<accession>A0A3N5AYV2</accession>
<dbReference type="Gene3D" id="3.40.50.300">
    <property type="entry name" value="P-loop containing nucleotide triphosphate hydrolases"/>
    <property type="match status" value="2"/>
</dbReference>
<dbReference type="Pfam" id="PF13514">
    <property type="entry name" value="AAA_27"/>
    <property type="match status" value="1"/>
</dbReference>
<feature type="coiled-coil region" evidence="1">
    <location>
        <begin position="273"/>
        <end position="347"/>
    </location>
</feature>
<evidence type="ECO:0000313" key="4">
    <source>
        <dbReference type="EMBL" id="RPF50157.1"/>
    </source>
</evidence>
<feature type="coiled-coil region" evidence="1">
    <location>
        <begin position="768"/>
        <end position="825"/>
    </location>
</feature>
<gene>
    <name evidence="4" type="ORF">EDC24_2975</name>
</gene>
<name>A0A3N5AYV2_9BACI</name>
<feature type="transmembrane region" description="Helical" evidence="2">
    <location>
        <begin position="458"/>
        <end position="480"/>
    </location>
</feature>
<dbReference type="Proteomes" id="UP000276443">
    <property type="component" value="Unassembled WGS sequence"/>
</dbReference>
<keyword evidence="2" id="KW-0472">Membrane</keyword>
<evidence type="ECO:0000259" key="3">
    <source>
        <dbReference type="Pfam" id="PF13514"/>
    </source>
</evidence>
<dbReference type="InterPro" id="IPR038734">
    <property type="entry name" value="YhaN_AAA"/>
</dbReference>
<dbReference type="PANTHER" id="PTHR41259">
    <property type="entry name" value="DOUBLE-STRAND BREAK REPAIR RAD50 ATPASE, PUTATIVE-RELATED"/>
    <property type="match status" value="1"/>
</dbReference>
<feature type="coiled-coil region" evidence="1">
    <location>
        <begin position="562"/>
        <end position="589"/>
    </location>
</feature>
<feature type="coiled-coil region" evidence="1">
    <location>
        <begin position="377"/>
        <end position="425"/>
    </location>
</feature>
<sequence length="974" mass="116271">MDLVSFGKWNQKKLHLTNGLNTFYGPNESGKSTLRMFLTYVFFGLKADERERYRSKLDGQLGGRVVLEEDGEEWTFERFSHKQNGHRVVYKQGEVSNEDRVKQLLKGLDRFLLESIFSFQDRDLQTIRQYQTDDIGKLLFNIGLTGSERISELESKLDNHSDDLFKKQGKKPELNQKLTELKQLDTRISEANEREHEHHTLYQEVTGLEKQIEQLKVDEQQLLQDIRHHEKLLQSKSSIVNYQLLQNKIQKLKFVYNFPRDGRKRFEELMEKRQSFDKEHNVLTSTIQNLENQLTDLKTKSQYENWSINLTECKELLNRVQRAQSNVEKLKKEQQQLTFEFNKIQDDLGLTFEAEEMKELSLGHYTKETWRRIANQWEDLQSKVSSLNKQYRAKQEELNQEEQQKEELQQQMLSETEEEKLQERLDDLRLSEQKELLKEQFRDQLRHQQNSLSHVKQFFNMAKVGIPVTLILAFIINGVFNGFTSGVSYGLGAFGLIVSIISIMLIQKQQQKLNNMSHGQEEANSYDEQQLMTVKQKLNKQKQDQNKLDEIVKRIYVIESNRSDIKTDLDHTKEQLSELEKQIDQEIEKFPFLSQYELYFWPNVHEQLLQGKSVSEQLIQKEIELDSQKEILHHDEQQLKELYTLYEPNTSSDQLDILSNVMQDRLEQEEKWQREIEQKQQWIEDYHQELKQIKAAQEPYEQSLNQLYRQASVDNENEFRRQLQHYEEYLNLNEQLDQTYQLIYEIFQEKTDQILKKSYDWDELEAWLSDKQNQQSTTEQTLENHRQKLSEKRAQIKNLEEDGILSDLVHERSQLEEEIYELAKKWAVSKTAQGFIRDTKYRYQNVYLPDIMEQTKKYFDKLTDGHYQNLSFTQDETILVQHVNGDWFNLNQLSEGTADQLYISLRFALNDSLKRLINVPFILDDAFVHFDENRKEQVLDQLRRLSHDQQMLYFTCYEKDLEHLEGEMLQLNVS</sequence>
<evidence type="ECO:0000256" key="1">
    <source>
        <dbReference type="SAM" id="Coils"/>
    </source>
</evidence>
<dbReference type="AlphaFoldDB" id="A0A3N5AYV2"/>
<feature type="transmembrane region" description="Helical" evidence="2">
    <location>
        <begin position="486"/>
        <end position="506"/>
    </location>
</feature>
<proteinExistence type="predicted"/>
<reference evidence="4 5" key="1">
    <citation type="submission" date="2018-11" db="EMBL/GenBank/DDBJ databases">
        <title>Genomic Encyclopedia of Type Strains, Phase IV (KMG-IV): sequencing the most valuable type-strain genomes for metagenomic binning, comparative biology and taxonomic classification.</title>
        <authorList>
            <person name="Goeker M."/>
        </authorList>
    </citation>
    <scope>NUCLEOTIDE SEQUENCE [LARGE SCALE GENOMIC DNA]</scope>
    <source>
        <strain evidence="4 5">DSM 18090</strain>
    </source>
</reference>
<organism evidence="4 5">
    <name type="scientific">Aquisalibacillus elongatus</name>
    <dbReference type="NCBI Taxonomy" id="485577"/>
    <lineage>
        <taxon>Bacteria</taxon>
        <taxon>Bacillati</taxon>
        <taxon>Bacillota</taxon>
        <taxon>Bacilli</taxon>
        <taxon>Bacillales</taxon>
        <taxon>Bacillaceae</taxon>
        <taxon>Aquisalibacillus</taxon>
    </lineage>
</organism>
<feature type="coiled-coil region" evidence="1">
    <location>
        <begin position="174"/>
        <end position="232"/>
    </location>
</feature>
<dbReference type="InterPro" id="IPR027417">
    <property type="entry name" value="P-loop_NTPase"/>
</dbReference>
<feature type="domain" description="YhaN AAA" evidence="3">
    <location>
        <begin position="2"/>
        <end position="196"/>
    </location>
</feature>
<keyword evidence="1" id="KW-0175">Coiled coil</keyword>
<keyword evidence="5" id="KW-1185">Reference proteome</keyword>
<evidence type="ECO:0000313" key="5">
    <source>
        <dbReference type="Proteomes" id="UP000276443"/>
    </source>
</evidence>
<evidence type="ECO:0000256" key="2">
    <source>
        <dbReference type="SAM" id="Phobius"/>
    </source>
</evidence>
<dbReference type="PANTHER" id="PTHR41259:SF1">
    <property type="entry name" value="DOUBLE-STRAND BREAK REPAIR RAD50 ATPASE, PUTATIVE-RELATED"/>
    <property type="match status" value="1"/>
</dbReference>
<comment type="caution">
    <text evidence="4">The sequence shown here is derived from an EMBL/GenBank/DDBJ whole genome shotgun (WGS) entry which is preliminary data.</text>
</comment>
<dbReference type="SUPFAM" id="SSF52540">
    <property type="entry name" value="P-loop containing nucleoside triphosphate hydrolases"/>
    <property type="match status" value="2"/>
</dbReference>
<keyword evidence="2" id="KW-0812">Transmembrane</keyword>
<keyword evidence="2" id="KW-1133">Transmembrane helix</keyword>
<dbReference type="EMBL" id="RKRF01000014">
    <property type="protein sequence ID" value="RPF50157.1"/>
    <property type="molecule type" value="Genomic_DNA"/>
</dbReference>
<protein>
    <submittedName>
        <fullName evidence="4">Uncharacterized protein YhaN</fullName>
    </submittedName>
</protein>